<evidence type="ECO:0000313" key="6">
    <source>
        <dbReference type="Proteomes" id="UP000267096"/>
    </source>
</evidence>
<reference evidence="7" key="1">
    <citation type="submission" date="2017-02" db="UniProtKB">
        <authorList>
            <consortium name="WormBaseParasite"/>
        </authorList>
    </citation>
    <scope>IDENTIFICATION</scope>
</reference>
<dbReference type="WBParaSite" id="ASIM_0001438901-mRNA-1">
    <property type="protein sequence ID" value="ASIM_0001438901-mRNA-1"/>
    <property type="gene ID" value="ASIM_0001438901"/>
</dbReference>
<dbReference type="PANTHER" id="PTHR13014:SF3">
    <property type="entry name" value="LARGE RIBOSOMAL SUBUNIT PROTEIN ML65"/>
    <property type="match status" value="1"/>
</dbReference>
<protein>
    <submittedName>
        <fullName evidence="7">28S ribosomal protein S30, mitochondrial</fullName>
    </submittedName>
</protein>
<dbReference type="InterPro" id="IPR039982">
    <property type="entry name" value="Ribosomal_mL65"/>
</dbReference>
<dbReference type="InterPro" id="IPR010793">
    <property type="entry name" value="Ribosomal_mL37/mL65"/>
</dbReference>
<accession>A0A0M3K0P5</accession>
<dbReference type="AlphaFoldDB" id="A0A0M3K0P5"/>
<keyword evidence="4" id="KW-0687">Ribonucleoprotein</keyword>
<keyword evidence="3" id="KW-0496">Mitochondrion</keyword>
<evidence type="ECO:0000313" key="7">
    <source>
        <dbReference type="WBParaSite" id="ASIM_0001438901-mRNA-1"/>
    </source>
</evidence>
<keyword evidence="6" id="KW-1185">Reference proteome</keyword>
<name>A0A0M3K0P5_ANISI</name>
<dbReference type="OrthoDB" id="7663298at2759"/>
<gene>
    <name evidence="5" type="ORF">ASIM_LOCUS13816</name>
</gene>
<proteinExistence type="predicted"/>
<comment type="subcellular location">
    <subcellularLocation>
        <location evidence="1">Mitochondrion</location>
    </subcellularLocation>
</comment>
<organism evidence="7">
    <name type="scientific">Anisakis simplex</name>
    <name type="common">Herring worm</name>
    <dbReference type="NCBI Taxonomy" id="6269"/>
    <lineage>
        <taxon>Eukaryota</taxon>
        <taxon>Metazoa</taxon>
        <taxon>Ecdysozoa</taxon>
        <taxon>Nematoda</taxon>
        <taxon>Chromadorea</taxon>
        <taxon>Rhabditida</taxon>
        <taxon>Spirurina</taxon>
        <taxon>Ascaridomorpha</taxon>
        <taxon>Ascaridoidea</taxon>
        <taxon>Anisakidae</taxon>
        <taxon>Anisakis</taxon>
        <taxon>Anisakis simplex complex</taxon>
    </lineage>
</organism>
<evidence type="ECO:0000256" key="2">
    <source>
        <dbReference type="ARBA" id="ARBA00022980"/>
    </source>
</evidence>
<evidence type="ECO:0000256" key="3">
    <source>
        <dbReference type="ARBA" id="ARBA00023128"/>
    </source>
</evidence>
<dbReference type="EMBL" id="UYRR01031510">
    <property type="protein sequence ID" value="VDK50654.1"/>
    <property type="molecule type" value="Genomic_DNA"/>
</dbReference>
<evidence type="ECO:0000256" key="4">
    <source>
        <dbReference type="ARBA" id="ARBA00023274"/>
    </source>
</evidence>
<dbReference type="GO" id="GO:0005762">
    <property type="term" value="C:mitochondrial large ribosomal subunit"/>
    <property type="evidence" value="ECO:0007669"/>
    <property type="project" value="TreeGrafter"/>
</dbReference>
<dbReference type="Pfam" id="PF07147">
    <property type="entry name" value="PDCD9"/>
    <property type="match status" value="1"/>
</dbReference>
<evidence type="ECO:0000256" key="1">
    <source>
        <dbReference type="ARBA" id="ARBA00004173"/>
    </source>
</evidence>
<dbReference type="Proteomes" id="UP000267096">
    <property type="component" value="Unassembled WGS sequence"/>
</dbReference>
<dbReference type="GO" id="GO:0006412">
    <property type="term" value="P:translation"/>
    <property type="evidence" value="ECO:0007669"/>
    <property type="project" value="InterPro"/>
</dbReference>
<sequence length="472" mass="54527">MRQKVISLNAVSNLLLQCNSNYSKSTATATKTALAVRRHLKPPYYRRTIPAYPATHKLKEEFPNAGDLDGSGPRLYDYEQMGDIVRSLPKISDKIDFVNPYERPWTRFEKTWHRPWHPFLMSPRKAWNVPSVPRYFDSLNFYKYITKTRLVDGLNQWYEGIVPPTTSFQMRLIESLIANLESNQTDIDESERVTILLQAVFDAALLTLAQNVHRLQNCRISATPRCESFWVRAGFMQIRKLGELAFVLRDQLAAHIRTKQPLRPLFKFSNEDELNAEVFDETVDVKQDVIYSPKVFNMWPDEKPLWQCAGFEPDSGDEYKSGLLAIKDVSSLNDLLAYWKVEPGEERSIVQRESLTATAIVSLFSWLNAQAHSLGFTQYNDIEWPLVSQMILSDGRDFFFAIAQLNTIAINIDVKGFVNNRSNVCYVEGPLRLYDRFDSRRGNFYYLLADGTEVEGLNPQVMTRILQMFIKE</sequence>
<evidence type="ECO:0000313" key="5">
    <source>
        <dbReference type="EMBL" id="VDK50654.1"/>
    </source>
</evidence>
<dbReference type="PANTHER" id="PTHR13014">
    <property type="entry name" value="MITOCHONDRIAL 28S RIBOSOMAL PROTEIN S30/P52 PRO-APOTOTIC PROTEIN"/>
    <property type="match status" value="1"/>
</dbReference>
<reference evidence="5 6" key="2">
    <citation type="submission" date="2018-11" db="EMBL/GenBank/DDBJ databases">
        <authorList>
            <consortium name="Pathogen Informatics"/>
        </authorList>
    </citation>
    <scope>NUCLEOTIDE SEQUENCE [LARGE SCALE GENOMIC DNA]</scope>
</reference>
<keyword evidence="2" id="KW-0689">Ribosomal protein</keyword>
<dbReference type="GO" id="GO:0003735">
    <property type="term" value="F:structural constituent of ribosome"/>
    <property type="evidence" value="ECO:0007669"/>
    <property type="project" value="InterPro"/>
</dbReference>